<dbReference type="AlphaFoldDB" id="A0AA36MBY0"/>
<sequence>MSQKLDHISVRLFPPPRSTAMLHSPGPLHYAPPEDPPIDYTLHAPKKRSIPEIPWKNNGIPLSKSASSPNNATKSYFPELPQEKSYWPKQTVSSRPTPFRPSTPQHSTRKLNGEDAAHRREKATGNKHLPSCPVDVVEFQYWLFGAQSLSHQGADTVAKISVHDQRDLSNWPKQTTSSKSTASAPLLRRRTTQLASAYKPRPEQTLSASTTTGKTSPLRQHSTSKVSVGVQKEDYDAAKLPNQLRDNAELSSDKSHQNGNHRSERTLSPKPAVRSATPVRGRSTRKLTGEVATHIQKESDTTTEPPSSNAATEISTDETQQEQDHRSEEKSSPKPTQRSTPPLQQLRKESDTASTPPPSDEASQESQQQEEDQRYGIKHTFAVLREADYVSIEEPSYRPEERPPIPELPPPPPPKPRRTTHKVDGEDIIQVRGRTDTTTTVRVAEHLLKDLDAVLDKEEFPPGSKERLEVIAENIHRQFEKKKPPHPPIPFKQTEESNGEQQEKQHSPKSTNSLTKNLPPPVAPDFSDDIMKELQSSKNKDSVAMNELRKTLVEKKYKEVEKSIEEAKRYYSPEYFTEIKSNAPGIPPWKRDLLAKRFSTEAIEQFEECVWRDFTEWKKRNAPGVEFNPPTKNLSSESYITY</sequence>
<proteinExistence type="predicted"/>
<comment type="caution">
    <text evidence="2">The sequence shown here is derived from an EMBL/GenBank/DDBJ whole genome shotgun (WGS) entry which is preliminary data.</text>
</comment>
<feature type="compositionally biased region" description="Low complexity" evidence="1">
    <location>
        <begin position="93"/>
        <end position="104"/>
    </location>
</feature>
<evidence type="ECO:0000313" key="2">
    <source>
        <dbReference type="EMBL" id="CAJ0604728.1"/>
    </source>
</evidence>
<dbReference type="Proteomes" id="UP001176961">
    <property type="component" value="Unassembled WGS sequence"/>
</dbReference>
<feature type="compositionally biased region" description="Polar residues" evidence="1">
    <location>
        <begin position="64"/>
        <end position="74"/>
    </location>
</feature>
<protein>
    <submittedName>
        <fullName evidence="2">Uncharacterized protein</fullName>
    </submittedName>
</protein>
<feature type="compositionally biased region" description="Polar residues" evidence="1">
    <location>
        <begin position="302"/>
        <end position="314"/>
    </location>
</feature>
<feature type="compositionally biased region" description="Pro residues" evidence="1">
    <location>
        <begin position="405"/>
        <end position="414"/>
    </location>
</feature>
<feature type="compositionally biased region" description="Polar residues" evidence="1">
    <location>
        <begin position="333"/>
        <end position="343"/>
    </location>
</feature>
<feature type="region of interest" description="Disordered" evidence="1">
    <location>
        <begin position="169"/>
        <end position="188"/>
    </location>
</feature>
<evidence type="ECO:0000313" key="3">
    <source>
        <dbReference type="Proteomes" id="UP001176961"/>
    </source>
</evidence>
<dbReference type="EMBL" id="CATQJL010000316">
    <property type="protein sequence ID" value="CAJ0604728.1"/>
    <property type="molecule type" value="Genomic_DNA"/>
</dbReference>
<feature type="region of interest" description="Disordered" evidence="1">
    <location>
        <begin position="1"/>
        <end position="130"/>
    </location>
</feature>
<feature type="compositionally biased region" description="Polar residues" evidence="1">
    <location>
        <begin position="204"/>
        <end position="226"/>
    </location>
</feature>
<reference evidence="2" key="1">
    <citation type="submission" date="2023-07" db="EMBL/GenBank/DDBJ databases">
        <authorList>
            <consortium name="CYATHOMIX"/>
        </authorList>
    </citation>
    <scope>NUCLEOTIDE SEQUENCE</scope>
    <source>
        <strain evidence="2">N/A</strain>
    </source>
</reference>
<organism evidence="2 3">
    <name type="scientific">Cylicocyclus nassatus</name>
    <name type="common">Nematode worm</name>
    <dbReference type="NCBI Taxonomy" id="53992"/>
    <lineage>
        <taxon>Eukaryota</taxon>
        <taxon>Metazoa</taxon>
        <taxon>Ecdysozoa</taxon>
        <taxon>Nematoda</taxon>
        <taxon>Chromadorea</taxon>
        <taxon>Rhabditida</taxon>
        <taxon>Rhabditina</taxon>
        <taxon>Rhabditomorpha</taxon>
        <taxon>Strongyloidea</taxon>
        <taxon>Strongylidae</taxon>
        <taxon>Cylicocyclus</taxon>
    </lineage>
</organism>
<feature type="region of interest" description="Disordered" evidence="1">
    <location>
        <begin position="475"/>
        <end position="528"/>
    </location>
</feature>
<accession>A0AA36MBY0</accession>
<keyword evidence="3" id="KW-1185">Reference proteome</keyword>
<feature type="compositionally biased region" description="Basic and acidic residues" evidence="1">
    <location>
        <begin position="395"/>
        <end position="404"/>
    </location>
</feature>
<feature type="compositionally biased region" description="Basic and acidic residues" evidence="1">
    <location>
        <begin position="246"/>
        <end position="267"/>
    </location>
</feature>
<evidence type="ECO:0000256" key="1">
    <source>
        <dbReference type="SAM" id="MobiDB-lite"/>
    </source>
</evidence>
<feature type="compositionally biased region" description="Basic and acidic residues" evidence="1">
    <location>
        <begin position="322"/>
        <end position="332"/>
    </location>
</feature>
<feature type="compositionally biased region" description="Low complexity" evidence="1">
    <location>
        <begin position="175"/>
        <end position="184"/>
    </location>
</feature>
<name>A0AA36MBY0_CYLNA</name>
<feature type="region of interest" description="Disordered" evidence="1">
    <location>
        <begin position="193"/>
        <end position="437"/>
    </location>
</feature>
<gene>
    <name evidence="2" type="ORF">CYNAS_LOCUS16711</name>
</gene>
<feature type="compositionally biased region" description="Basic and acidic residues" evidence="1">
    <location>
        <begin position="111"/>
        <end position="124"/>
    </location>
</feature>